<dbReference type="EMBL" id="GGEC01090380">
    <property type="protein sequence ID" value="MBX70864.1"/>
    <property type="molecule type" value="Transcribed_RNA"/>
</dbReference>
<feature type="compositionally biased region" description="Basic residues" evidence="1">
    <location>
        <begin position="46"/>
        <end position="56"/>
    </location>
</feature>
<dbReference type="AlphaFoldDB" id="A0A2P2QVG9"/>
<protein>
    <submittedName>
        <fullName evidence="2">Uncharacterized protein</fullName>
    </submittedName>
</protein>
<reference evidence="2" key="1">
    <citation type="submission" date="2018-02" db="EMBL/GenBank/DDBJ databases">
        <title>Rhizophora mucronata_Transcriptome.</title>
        <authorList>
            <person name="Meera S.P."/>
            <person name="Sreeshan A."/>
            <person name="Augustine A."/>
        </authorList>
    </citation>
    <scope>NUCLEOTIDE SEQUENCE</scope>
    <source>
        <tissue evidence="2">Leaf</tissue>
    </source>
</reference>
<sequence>MWISTSVIHGIYQLRPRLERKSGTFSVPEIESTRMGLDPIEQPRRGIGRRRAQTRS</sequence>
<accession>A0A2P2QVG9</accession>
<organism evidence="2">
    <name type="scientific">Rhizophora mucronata</name>
    <name type="common">Asiatic mangrove</name>
    <dbReference type="NCBI Taxonomy" id="61149"/>
    <lineage>
        <taxon>Eukaryota</taxon>
        <taxon>Viridiplantae</taxon>
        <taxon>Streptophyta</taxon>
        <taxon>Embryophyta</taxon>
        <taxon>Tracheophyta</taxon>
        <taxon>Spermatophyta</taxon>
        <taxon>Magnoliopsida</taxon>
        <taxon>eudicotyledons</taxon>
        <taxon>Gunneridae</taxon>
        <taxon>Pentapetalae</taxon>
        <taxon>rosids</taxon>
        <taxon>fabids</taxon>
        <taxon>Malpighiales</taxon>
        <taxon>Rhizophoraceae</taxon>
        <taxon>Rhizophora</taxon>
    </lineage>
</organism>
<evidence type="ECO:0000313" key="2">
    <source>
        <dbReference type="EMBL" id="MBX70864.1"/>
    </source>
</evidence>
<name>A0A2P2QVG9_RHIMU</name>
<evidence type="ECO:0000256" key="1">
    <source>
        <dbReference type="SAM" id="MobiDB-lite"/>
    </source>
</evidence>
<feature type="region of interest" description="Disordered" evidence="1">
    <location>
        <begin position="33"/>
        <end position="56"/>
    </location>
</feature>
<proteinExistence type="predicted"/>